<name>M5U9R7_9BACT</name>
<feature type="domain" description="3-keto-alpha-glucoside-1,2-lyase/3-keto-2-hydroxy-glucal hydratase" evidence="1">
    <location>
        <begin position="20"/>
        <end position="196"/>
    </location>
</feature>
<evidence type="ECO:0000313" key="2">
    <source>
        <dbReference type="EMBL" id="EMI52728.1"/>
    </source>
</evidence>
<dbReference type="Pfam" id="PF06439">
    <property type="entry name" value="3keto-disac_hyd"/>
    <property type="match status" value="1"/>
</dbReference>
<dbReference type="InterPro" id="IPR010496">
    <property type="entry name" value="AL/BT2_dom"/>
</dbReference>
<evidence type="ECO:0000313" key="3">
    <source>
        <dbReference type="Proteomes" id="UP000011885"/>
    </source>
</evidence>
<protein>
    <submittedName>
        <fullName evidence="2">Secreted glycosyl hydrolase</fullName>
    </submittedName>
</protein>
<dbReference type="Gene3D" id="2.60.120.560">
    <property type="entry name" value="Exo-inulinase, domain 1"/>
    <property type="match status" value="1"/>
</dbReference>
<keyword evidence="2" id="KW-0378">Hydrolase</keyword>
<dbReference type="PATRIC" id="fig|1263870.3.peg.6171"/>
<dbReference type="EMBL" id="ANOH01000407">
    <property type="protein sequence ID" value="EMI52728.1"/>
    <property type="molecule type" value="Genomic_DNA"/>
</dbReference>
<reference evidence="2 3" key="1">
    <citation type="journal article" date="2013" name="Mar. Genomics">
        <title>Expression of sulfatases in Rhodopirellula baltica and the diversity of sulfatases in the genus Rhodopirellula.</title>
        <authorList>
            <person name="Wegner C.E."/>
            <person name="Richter-Heitmann T."/>
            <person name="Klindworth A."/>
            <person name="Klockow C."/>
            <person name="Richter M."/>
            <person name="Achstetter T."/>
            <person name="Glockner F.O."/>
            <person name="Harder J."/>
        </authorList>
    </citation>
    <scope>NUCLEOTIDE SEQUENCE [LARGE SCALE GENOMIC DNA]</scope>
    <source>
        <strain evidence="2 3">SM41</strain>
    </source>
</reference>
<dbReference type="GO" id="GO:0016787">
    <property type="term" value="F:hydrolase activity"/>
    <property type="evidence" value="ECO:0007669"/>
    <property type="project" value="UniProtKB-KW"/>
</dbReference>
<accession>M5U9R7</accession>
<evidence type="ECO:0000259" key="1">
    <source>
        <dbReference type="Pfam" id="PF06439"/>
    </source>
</evidence>
<comment type="caution">
    <text evidence="2">The sequence shown here is derived from an EMBL/GenBank/DDBJ whole genome shotgun (WGS) entry which is preliminary data.</text>
</comment>
<organism evidence="2 3">
    <name type="scientific">Rhodopirellula sallentina SM41</name>
    <dbReference type="NCBI Taxonomy" id="1263870"/>
    <lineage>
        <taxon>Bacteria</taxon>
        <taxon>Pseudomonadati</taxon>
        <taxon>Planctomycetota</taxon>
        <taxon>Planctomycetia</taxon>
        <taxon>Pirellulales</taxon>
        <taxon>Pirellulaceae</taxon>
        <taxon>Rhodopirellula</taxon>
    </lineage>
</organism>
<keyword evidence="3" id="KW-1185">Reference proteome</keyword>
<sequence length="198" mass="21992">MAASLVCSHDLRAGDADGDGFKPLFNGKDLTHWETAGTWLVEEDGVLALKPKPGKRGIFSYRLFLWTKYSFRDFQLDFEFKLDEGGDSSVFLRSQSLAGFIEIELSDSHGKEGALTTNDCGAVQKVIPPSKNMAKPAGQWNRMIITCKGQSVQVELNGEQVVDLDYVKIGKTVPTSGKIGLQDWGHPAWFRNIRIKKL</sequence>
<gene>
    <name evidence="2" type="ORF">RSSM_05819</name>
</gene>
<dbReference type="AlphaFoldDB" id="M5U9R7"/>
<dbReference type="Proteomes" id="UP000011885">
    <property type="component" value="Unassembled WGS sequence"/>
</dbReference>
<proteinExistence type="predicted"/>